<accession>A4A8B8</accession>
<dbReference type="EMBL" id="AAOA02000001">
    <property type="protein sequence ID" value="EAQ97913.1"/>
    <property type="molecule type" value="Genomic_DNA"/>
</dbReference>
<dbReference type="NCBIfam" id="NF041730">
    <property type="entry name" value="XrtH_assoc"/>
    <property type="match status" value="1"/>
</dbReference>
<keyword evidence="1" id="KW-0812">Transmembrane</keyword>
<proteinExistence type="predicted"/>
<reference evidence="2 3" key="2">
    <citation type="journal article" date="2009" name="PLoS ONE">
        <title>The photosynthetic apparatus and its regulation in the aerobic gammaproteobacterium Congregibacter litoralis gen. nov., sp. nov.</title>
        <authorList>
            <person name="Spring S."/>
            <person name="Lunsdorf H."/>
            <person name="Fuchs B.M."/>
            <person name="Tindall B.J."/>
        </authorList>
    </citation>
    <scope>NUCLEOTIDE SEQUENCE [LARGE SCALE GENOMIC DNA]</scope>
    <source>
        <strain evidence="2">KT71</strain>
    </source>
</reference>
<protein>
    <submittedName>
        <fullName evidence="2">Uncharacterized protein</fullName>
    </submittedName>
</protein>
<dbReference type="RefSeq" id="WP_008295465.1">
    <property type="nucleotide sequence ID" value="NZ_CM002299.1"/>
</dbReference>
<evidence type="ECO:0000313" key="3">
    <source>
        <dbReference type="Proteomes" id="UP000019205"/>
    </source>
</evidence>
<dbReference type="Proteomes" id="UP000019205">
    <property type="component" value="Chromosome"/>
</dbReference>
<name>A4A8B8_9GAMM</name>
<sequence>MRNYLANRPLLRFALAVFALLPACFLAWYFLGNFIAAPAIVLVKPVLLGWLGDTVASVALQGTDLLVMSHYGEDGGSIMKAELAGNQLGYTINTRTLSYSIPFFAALHFSTPMRAGWEKFSWCLLALWLLLAAGLISTVLKDLMLGLGTDFMDREPVPPADIIALLYQFSTLMVPPLAPVLLWAYTAKDSPAFIGLLPVALRPSADGGPDR</sequence>
<gene>
    <name evidence="2" type="ORF">KT71_15149</name>
</gene>
<dbReference type="HOGENOM" id="CLU_1319667_0_0_6"/>
<reference evidence="2 3" key="1">
    <citation type="journal article" date="2007" name="Proc. Natl. Acad. Sci. U.S.A.">
        <title>Characterization of a marine gammaproteobacterium capable of aerobic anoxygenic photosynthesis.</title>
        <authorList>
            <person name="Fuchs B.M."/>
            <person name="Spring S."/>
            <person name="Teeling H."/>
            <person name="Quast C."/>
            <person name="Wulf J."/>
            <person name="Schattenhofer M."/>
            <person name="Yan S."/>
            <person name="Ferriera S."/>
            <person name="Johnson J."/>
            <person name="Glockner F.O."/>
            <person name="Amann R."/>
        </authorList>
    </citation>
    <scope>NUCLEOTIDE SEQUENCE [LARGE SCALE GENOMIC DNA]</scope>
    <source>
        <strain evidence="2">KT71</strain>
    </source>
</reference>
<organism evidence="2 3">
    <name type="scientific">Congregibacter litoralis KT71</name>
    <dbReference type="NCBI Taxonomy" id="314285"/>
    <lineage>
        <taxon>Bacteria</taxon>
        <taxon>Pseudomonadati</taxon>
        <taxon>Pseudomonadota</taxon>
        <taxon>Gammaproteobacteria</taxon>
        <taxon>Cellvibrionales</taxon>
        <taxon>Halieaceae</taxon>
        <taxon>Congregibacter</taxon>
    </lineage>
</organism>
<evidence type="ECO:0000256" key="1">
    <source>
        <dbReference type="SAM" id="Phobius"/>
    </source>
</evidence>
<feature type="transmembrane region" description="Helical" evidence="1">
    <location>
        <begin position="120"/>
        <end position="140"/>
    </location>
</feature>
<dbReference type="STRING" id="314285.KT71_15149"/>
<dbReference type="AlphaFoldDB" id="A4A8B8"/>
<dbReference type="eggNOG" id="ENOG5032ZEU">
    <property type="taxonomic scope" value="Bacteria"/>
</dbReference>
<keyword evidence="3" id="KW-1185">Reference proteome</keyword>
<dbReference type="OrthoDB" id="5731635at2"/>
<feature type="transmembrane region" description="Helical" evidence="1">
    <location>
        <begin position="12"/>
        <end position="31"/>
    </location>
</feature>
<keyword evidence="1" id="KW-1133">Transmembrane helix</keyword>
<feature type="transmembrane region" description="Helical" evidence="1">
    <location>
        <begin position="160"/>
        <end position="185"/>
    </location>
</feature>
<comment type="caution">
    <text evidence="2">The sequence shown here is derived from an EMBL/GenBank/DDBJ whole genome shotgun (WGS) entry which is preliminary data.</text>
</comment>
<dbReference type="InterPro" id="IPR049823">
    <property type="entry name" value="XrtH_assoc"/>
</dbReference>
<evidence type="ECO:0000313" key="2">
    <source>
        <dbReference type="EMBL" id="EAQ97913.1"/>
    </source>
</evidence>
<keyword evidence="1" id="KW-0472">Membrane</keyword>